<name>A0A7Y8Y3E9_9FLAO</name>
<proteinExistence type="predicted"/>
<gene>
    <name evidence="5" type="primary">gldM</name>
    <name evidence="5" type="ORF">HZF10_12785</name>
</gene>
<reference evidence="5 6" key="1">
    <citation type="submission" date="2020-07" db="EMBL/GenBank/DDBJ databases">
        <authorList>
            <person name="Sun Q."/>
        </authorList>
    </citation>
    <scope>NUCLEOTIDE SEQUENCE [LARGE SCALE GENOMIC DNA]</scope>
    <source>
        <strain evidence="5 6">MAH-1</strain>
    </source>
</reference>
<comment type="caution">
    <text evidence="5">The sequence shown here is derived from an EMBL/GenBank/DDBJ whole genome shotgun (WGS) entry which is preliminary data.</text>
</comment>
<dbReference type="InterPro" id="IPR048405">
    <property type="entry name" value="GldM_Ig-like-1"/>
</dbReference>
<dbReference type="InterPro" id="IPR019859">
    <property type="entry name" value="Motility-assoc_prot_GldM"/>
</dbReference>
<dbReference type="Pfam" id="PF21602">
    <property type="entry name" value="GldM_3rd"/>
    <property type="match status" value="1"/>
</dbReference>
<organism evidence="5 6">
    <name type="scientific">Flavobacterium agri</name>
    <dbReference type="NCBI Taxonomy" id="2743471"/>
    <lineage>
        <taxon>Bacteria</taxon>
        <taxon>Pseudomonadati</taxon>
        <taxon>Bacteroidota</taxon>
        <taxon>Flavobacteriia</taxon>
        <taxon>Flavobacteriales</taxon>
        <taxon>Flavobacteriaceae</taxon>
        <taxon>Flavobacterium</taxon>
    </lineage>
</organism>
<accession>A0A7Y8Y3E9</accession>
<dbReference type="AlphaFoldDB" id="A0A7Y8Y3E9"/>
<evidence type="ECO:0000313" key="5">
    <source>
        <dbReference type="EMBL" id="NYA71801.1"/>
    </source>
</evidence>
<feature type="domain" description="Gliding motility-associated protein GldM first immunoglobulin-like" evidence="3">
    <location>
        <begin position="229"/>
        <end position="321"/>
    </location>
</feature>
<feature type="domain" description="Gliding motility-associated protein GldM second immunoglobulin-like" evidence="4">
    <location>
        <begin position="326"/>
        <end position="404"/>
    </location>
</feature>
<dbReference type="EMBL" id="JACBJI010000005">
    <property type="protein sequence ID" value="NYA71801.1"/>
    <property type="molecule type" value="Genomic_DNA"/>
</dbReference>
<evidence type="ECO:0000259" key="2">
    <source>
        <dbReference type="Pfam" id="PF12081"/>
    </source>
</evidence>
<dbReference type="InterPro" id="IPR022720">
    <property type="entry name" value="Motility-assoc_prot_GldM_N"/>
</dbReference>
<evidence type="ECO:0000259" key="1">
    <source>
        <dbReference type="Pfam" id="PF12080"/>
    </source>
</evidence>
<protein>
    <submittedName>
        <fullName evidence="5">Gliding motility protein GldM</fullName>
    </submittedName>
</protein>
<dbReference type="InterPro" id="IPR022719">
    <property type="entry name" value="Motility-assoc_prot_GldM_C"/>
</dbReference>
<feature type="domain" description="Gliding motility-associated protein GldM N-terminal" evidence="2">
    <location>
        <begin position="31"/>
        <end position="224"/>
    </location>
</feature>
<dbReference type="NCBIfam" id="TIGR03517">
    <property type="entry name" value="GldM_gliding"/>
    <property type="match status" value="1"/>
</dbReference>
<evidence type="ECO:0000313" key="6">
    <source>
        <dbReference type="Proteomes" id="UP000535020"/>
    </source>
</evidence>
<dbReference type="Proteomes" id="UP000535020">
    <property type="component" value="Unassembled WGS sequence"/>
</dbReference>
<dbReference type="InterPro" id="IPR048406">
    <property type="entry name" value="GldM_Ig-like-2"/>
</dbReference>
<dbReference type="Pfam" id="PF12080">
    <property type="entry name" value="GldM_4th"/>
    <property type="match status" value="1"/>
</dbReference>
<dbReference type="RefSeq" id="WP_176006611.1">
    <property type="nucleotide sequence ID" value="NZ_JABWMI010000014.1"/>
</dbReference>
<sequence>MASGKLTPRQKMINLMYLVFIAMLALNMSKEVLSAFGLMNEKFEAANISSTETNTGMLAALEKKASEDAHFTQAASEAKRVSEISNQFYTYLEGLKKDATEGVEVNPETKKLPYEAMDKGDKIDERWFEGDGYSPKGKQIVDAFAKYLADMKAVIGNNTKLSGVQEEITAKFNTADVKDGEGVTKKYLDYHFKGFPSIASLTKISAFQNDVRKAEADTYAILLGKAAVETASMKNYTALVVLDKNAYFQGEKVTGKVVLGRYDQNTKPTAFKGPGKIQNGQAVIDMTAGSVGEQKIAGEFTFLEDGKPVPLKFEGKYVVVPRPSGANISADKMNVVYRGLPNPMTISVAGVADSDVKASAPGLSSSGKGKYNLNPGGGTEVVVNVNAKLPDGKSVTDKKVFRIKNIPGPQGAIGGIVGDTKGAKSRLEVSQVSAKLEDFLYDLNFRVTQFTFKVPGQAAVVVNGDRVNAQCKAALARASRGDQVTISDIKTVIEGAPNITTKKCSPVIYEIQ</sequence>
<dbReference type="Pfam" id="PF12081">
    <property type="entry name" value="GldM_1st"/>
    <property type="match status" value="1"/>
</dbReference>
<feature type="domain" description="Gliding motility-associated protein GldM C-terminal" evidence="1">
    <location>
        <begin position="407"/>
        <end position="512"/>
    </location>
</feature>
<keyword evidence="6" id="KW-1185">Reference proteome</keyword>
<evidence type="ECO:0000259" key="4">
    <source>
        <dbReference type="Pfam" id="PF21602"/>
    </source>
</evidence>
<dbReference type="Pfam" id="PF21601">
    <property type="entry name" value="GldM_2nd"/>
    <property type="match status" value="1"/>
</dbReference>
<evidence type="ECO:0000259" key="3">
    <source>
        <dbReference type="Pfam" id="PF21601"/>
    </source>
</evidence>